<keyword evidence="2" id="KW-1185">Reference proteome</keyword>
<reference evidence="1 2" key="1">
    <citation type="submission" date="2016-01" db="EMBL/GenBank/DDBJ databases">
        <authorList>
            <person name="Regsiter A."/>
            <person name="william w."/>
        </authorList>
    </citation>
    <scope>NUCLEOTIDE SEQUENCE [LARGE SCALE GENOMIC DNA]</scope>
    <source>
        <strain evidence="1 2">CFBP 6927</strain>
    </source>
</reference>
<accession>A0ABM9VFJ2</accession>
<evidence type="ECO:0008006" key="3">
    <source>
        <dbReference type="Google" id="ProtNLM"/>
    </source>
</evidence>
<comment type="caution">
    <text evidence="1">The sequence shown here is derived from an EMBL/GenBank/DDBJ whole genome shotgun (WGS) entry which is preliminary data.</text>
</comment>
<evidence type="ECO:0000313" key="2">
    <source>
        <dbReference type="Proteomes" id="UP000191812"/>
    </source>
</evidence>
<gene>
    <name evidence="1" type="ORF">AGR13a_Cc30101</name>
</gene>
<proteinExistence type="predicted"/>
<sequence>MTTKVKSKLKLLLTLSLVRQMQALNRPQRIPKIVRDRMRSCRTGKTQSLDFNVATNDGQPS</sequence>
<name>A0ABM9VFJ2_9HYPH</name>
<dbReference type="Proteomes" id="UP000191812">
    <property type="component" value="Unassembled WGS sequence"/>
</dbReference>
<evidence type="ECO:0000313" key="1">
    <source>
        <dbReference type="EMBL" id="CUX31281.1"/>
    </source>
</evidence>
<dbReference type="EMBL" id="FBWH01000023">
    <property type="protein sequence ID" value="CUX31281.1"/>
    <property type="molecule type" value="Genomic_DNA"/>
</dbReference>
<protein>
    <recommendedName>
        <fullName evidence="3">Transposase</fullName>
    </recommendedName>
</protein>
<organism evidence="1 2">
    <name type="scientific">Agrobacterium genomosp. 13 str. CFBP 6927</name>
    <dbReference type="NCBI Taxonomy" id="1183428"/>
    <lineage>
        <taxon>Bacteria</taxon>
        <taxon>Pseudomonadati</taxon>
        <taxon>Pseudomonadota</taxon>
        <taxon>Alphaproteobacteria</taxon>
        <taxon>Hyphomicrobiales</taxon>
        <taxon>Rhizobiaceae</taxon>
        <taxon>Rhizobium/Agrobacterium group</taxon>
        <taxon>Agrobacterium</taxon>
        <taxon>Agrobacterium tumefaciens complex</taxon>
    </lineage>
</organism>